<dbReference type="Gene3D" id="3.50.80.20">
    <property type="entry name" value="D-Ala-D-Ala carboxypeptidase C, peptidase S13"/>
    <property type="match status" value="1"/>
</dbReference>
<proteinExistence type="inferred from homology"/>
<dbReference type="EMBL" id="BAAATD010000028">
    <property type="protein sequence ID" value="GAA2639372.1"/>
    <property type="molecule type" value="Genomic_DNA"/>
</dbReference>
<evidence type="ECO:0000313" key="4">
    <source>
        <dbReference type="Proteomes" id="UP001501509"/>
    </source>
</evidence>
<evidence type="ECO:0000313" key="3">
    <source>
        <dbReference type="EMBL" id="GAA2639372.1"/>
    </source>
</evidence>
<dbReference type="PANTHER" id="PTHR30023">
    <property type="entry name" value="D-ALANYL-D-ALANINE CARBOXYPEPTIDASE"/>
    <property type="match status" value="1"/>
</dbReference>
<organism evidence="3 4">
    <name type="scientific">Actinomadura fulvescens</name>
    <dbReference type="NCBI Taxonomy" id="46160"/>
    <lineage>
        <taxon>Bacteria</taxon>
        <taxon>Bacillati</taxon>
        <taxon>Actinomycetota</taxon>
        <taxon>Actinomycetes</taxon>
        <taxon>Streptosporangiales</taxon>
        <taxon>Thermomonosporaceae</taxon>
        <taxon>Actinomadura</taxon>
    </lineage>
</organism>
<keyword evidence="2" id="KW-0378">Hydrolase</keyword>
<dbReference type="InterPro" id="IPR012338">
    <property type="entry name" value="Beta-lactam/transpept-like"/>
</dbReference>
<dbReference type="Pfam" id="PF02113">
    <property type="entry name" value="Peptidase_S13"/>
    <property type="match status" value="1"/>
</dbReference>
<dbReference type="PRINTS" id="PR00922">
    <property type="entry name" value="DADACBPTASE3"/>
</dbReference>
<evidence type="ECO:0000256" key="1">
    <source>
        <dbReference type="ARBA" id="ARBA00006096"/>
    </source>
</evidence>
<dbReference type="PANTHER" id="PTHR30023:SF0">
    <property type="entry name" value="PENICILLIN-SENSITIVE CARBOXYPEPTIDASE A"/>
    <property type="match status" value="1"/>
</dbReference>
<protein>
    <submittedName>
        <fullName evidence="3">D-alanyl-D-alanine carboxypeptidase/D-alanyl-D-alanine-endopeptidase</fullName>
    </submittedName>
</protein>
<dbReference type="GO" id="GO:0004180">
    <property type="term" value="F:carboxypeptidase activity"/>
    <property type="evidence" value="ECO:0007669"/>
    <property type="project" value="UniProtKB-KW"/>
</dbReference>
<name>A0ABP6DFF0_9ACTN</name>
<reference evidence="4" key="1">
    <citation type="journal article" date="2019" name="Int. J. Syst. Evol. Microbiol.">
        <title>The Global Catalogue of Microorganisms (GCM) 10K type strain sequencing project: providing services to taxonomists for standard genome sequencing and annotation.</title>
        <authorList>
            <consortium name="The Broad Institute Genomics Platform"/>
            <consortium name="The Broad Institute Genome Sequencing Center for Infectious Disease"/>
            <person name="Wu L."/>
            <person name="Ma J."/>
        </authorList>
    </citation>
    <scope>NUCLEOTIDE SEQUENCE [LARGE SCALE GENOMIC DNA]</scope>
    <source>
        <strain evidence="4">JCM 6833</strain>
    </source>
</reference>
<dbReference type="SUPFAM" id="SSF56601">
    <property type="entry name" value="beta-lactamase/transpeptidase-like"/>
    <property type="match status" value="1"/>
</dbReference>
<comment type="caution">
    <text evidence="3">The sequence shown here is derived from an EMBL/GenBank/DDBJ whole genome shotgun (WGS) entry which is preliminary data.</text>
</comment>
<evidence type="ECO:0000256" key="2">
    <source>
        <dbReference type="ARBA" id="ARBA00022801"/>
    </source>
</evidence>
<dbReference type="Gene3D" id="3.40.710.10">
    <property type="entry name" value="DD-peptidase/beta-lactamase superfamily"/>
    <property type="match status" value="1"/>
</dbReference>
<accession>A0ABP6DFF0</accession>
<sequence length="593" mass="62008">MPTLEDTDEAVGGWVSPAGNRRDFTVLVERSALRFGERSVCSSSGRRWAGGSRLCEMSRLPFSKPTSLLVAGVATATAAALAVSLAPGDPEPVRAAPVAATQTIALQSSGDLRKDLDTILADPALKGAKVGVVVRSYAGGKPLYTRNGGAPLIPASNQKLATTAAAFGILGPRYTFRTNVVTRAARKGATLRGDLVLKGTGDPTLQAKDYDRLAAQLRAKGVRKVTGRLVADDTWFDARRWPSGWDPSDAPFAYAAQISALTVSPDADFNAGSIAVQVSPRAAGTPAAVRTVPATGHVKIVNRATTGAPGSASTISVLRKPGTNVIDVTGSQPVGGGTRTSLASVHEPTFYAADVFRRALRARGIAVTGKTVRGAAPRGARTLVSRKSIPLAKLAVPYMKLSNNTIAEILVKAMGRKISGKGTWAAGLPAVRSYVSKLGVNTSRLTFADGSGLGRGNKLTADQLINLLRGVRTKPWYRTYYDSLPIAGKPEPWVGGTLRTRMAGTAAEGNAHAKTGTLTGATALSGYVKGPDGVPVVYSILFNAYPGSITAVRGLQDKIVVRLAAGSSPQRLTVRSYPNQRVPELECSWTATC</sequence>
<keyword evidence="4" id="KW-1185">Reference proteome</keyword>
<dbReference type="InterPro" id="IPR000667">
    <property type="entry name" value="Peptidase_S13"/>
</dbReference>
<dbReference type="NCBIfam" id="TIGR00666">
    <property type="entry name" value="PBP4"/>
    <property type="match status" value="1"/>
</dbReference>
<comment type="similarity">
    <text evidence="1">Belongs to the peptidase S13 family.</text>
</comment>
<keyword evidence="3" id="KW-0121">Carboxypeptidase</keyword>
<keyword evidence="3" id="KW-0645">Protease</keyword>
<gene>
    <name evidence="3" type="primary">dacB</name>
    <name evidence="3" type="ORF">GCM10010411_94470</name>
</gene>
<dbReference type="Proteomes" id="UP001501509">
    <property type="component" value="Unassembled WGS sequence"/>
</dbReference>